<keyword evidence="4" id="KW-1185">Reference proteome</keyword>
<evidence type="ECO:0000313" key="4">
    <source>
        <dbReference type="Proteomes" id="UP000326202"/>
    </source>
</evidence>
<dbReference type="PANTHER" id="PTHR43767:SF11">
    <property type="entry name" value="MEDIUM-CHAIN-FATTY-ACID--COA LIGASE"/>
    <property type="match status" value="1"/>
</dbReference>
<dbReference type="InterPro" id="IPR050237">
    <property type="entry name" value="ATP-dep_AMP-bd_enzyme"/>
</dbReference>
<dbReference type="Pfam" id="PF13193">
    <property type="entry name" value="AMP-binding_C"/>
    <property type="match status" value="1"/>
</dbReference>
<evidence type="ECO:0000259" key="2">
    <source>
        <dbReference type="Pfam" id="PF13193"/>
    </source>
</evidence>
<dbReference type="SUPFAM" id="SSF56801">
    <property type="entry name" value="Acetyl-CoA synthetase-like"/>
    <property type="match status" value="1"/>
</dbReference>
<dbReference type="GO" id="GO:0016877">
    <property type="term" value="F:ligase activity, forming carbon-sulfur bonds"/>
    <property type="evidence" value="ECO:0007669"/>
    <property type="project" value="UniProtKB-ARBA"/>
</dbReference>
<dbReference type="Gene3D" id="3.30.300.30">
    <property type="match status" value="1"/>
</dbReference>
<name>A0A5J6MJR7_9PROT</name>
<feature type="domain" description="AMP-dependent synthetase/ligase" evidence="1">
    <location>
        <begin position="34"/>
        <end position="412"/>
    </location>
</feature>
<dbReference type="InterPro" id="IPR025110">
    <property type="entry name" value="AMP-bd_C"/>
</dbReference>
<dbReference type="Pfam" id="PF00501">
    <property type="entry name" value="AMP-binding"/>
    <property type="match status" value="1"/>
</dbReference>
<organism evidence="3 4">
    <name type="scientific">Hypericibacter terrae</name>
    <dbReference type="NCBI Taxonomy" id="2602015"/>
    <lineage>
        <taxon>Bacteria</taxon>
        <taxon>Pseudomonadati</taxon>
        <taxon>Pseudomonadota</taxon>
        <taxon>Alphaproteobacteria</taxon>
        <taxon>Rhodospirillales</taxon>
        <taxon>Dongiaceae</taxon>
        <taxon>Hypericibacter</taxon>
    </lineage>
</organism>
<dbReference type="NCBIfam" id="NF004837">
    <property type="entry name" value="PRK06187.1"/>
    <property type="match status" value="1"/>
</dbReference>
<dbReference type="Gene3D" id="3.40.50.12780">
    <property type="entry name" value="N-terminal domain of ligase-like"/>
    <property type="match status" value="1"/>
</dbReference>
<dbReference type="InterPro" id="IPR042099">
    <property type="entry name" value="ANL_N_sf"/>
</dbReference>
<dbReference type="EMBL" id="CP042906">
    <property type="protein sequence ID" value="QEX17718.1"/>
    <property type="molecule type" value="Genomic_DNA"/>
</dbReference>
<feature type="domain" description="AMP-binding enzyme C-terminal" evidence="2">
    <location>
        <begin position="462"/>
        <end position="544"/>
    </location>
</feature>
<evidence type="ECO:0000259" key="1">
    <source>
        <dbReference type="Pfam" id="PF00501"/>
    </source>
</evidence>
<sequence>MNFGGSMPANLVETTPSAYAYPLLIKQLLLTPLATTPDQEIVYRDRLRYRYRDLRGRISRLANALSSLGVGPGDTVAMMDWDSHRYLETYFAVPMMGAVLMTTNVRLAPEQILYCLDHARVDALLIHADFLPVLEAIRDRLATIKRFILIADGAPIAESPASFAGEYEALLAKASPTYEFPDFDENTRATTFYTTGTTGLPKAVYFSHRQLVLHTLAVGVTVGSHPGGQSFHRGDVYMPLTPMFHVHAWGFPYVATLYGVKQVYPGRYQPDLIVKLFVKECVTYSHCVPAILQMVLSCPEAASADLHGWKVVVGGSALPKGLARAARSRGIDIWCGYGMSETCPILTSSQVRPEEQGVLSDEEELAVRCRTGLPIALVEIKIVDAEMNELPADGKSVGELVVRAPWLTQGYLHDPASSETLWRGGYLHTQDVATRRADGYLQITDRIKDVIKTGGEWVSSLELESLISQHPAVAEVAVIGVKDAKWGERPLALVVPRPGHEAELTAEALQHHLMVHCQTGHLPKFAIPERFLFVAAIEKTSVGKTDKKLLRSKYGDA</sequence>
<evidence type="ECO:0000313" key="3">
    <source>
        <dbReference type="EMBL" id="QEX17718.1"/>
    </source>
</evidence>
<dbReference type="InterPro" id="IPR045851">
    <property type="entry name" value="AMP-bd_C_sf"/>
</dbReference>
<dbReference type="PANTHER" id="PTHR43767">
    <property type="entry name" value="LONG-CHAIN-FATTY-ACID--COA LIGASE"/>
    <property type="match status" value="1"/>
</dbReference>
<dbReference type="RefSeq" id="WP_225308270.1">
    <property type="nucleotide sequence ID" value="NZ_CP042906.1"/>
</dbReference>
<proteinExistence type="predicted"/>
<dbReference type="AlphaFoldDB" id="A0A5J6MJR7"/>
<accession>A0A5J6MJR7</accession>
<dbReference type="KEGG" id="htq:FRZ44_30210"/>
<protein>
    <submittedName>
        <fullName evidence="3">AMP-binding protein</fullName>
    </submittedName>
</protein>
<dbReference type="Proteomes" id="UP000326202">
    <property type="component" value="Chromosome"/>
</dbReference>
<dbReference type="InterPro" id="IPR000873">
    <property type="entry name" value="AMP-dep_synth/lig_dom"/>
</dbReference>
<reference evidence="3 4" key="1">
    <citation type="submission" date="2019-08" db="EMBL/GenBank/DDBJ databases">
        <title>Hyperibacter terrae gen. nov., sp. nov. and Hyperibacter viscosus sp. nov., two new members in the family Rhodospirillaceae isolated from the rhizosphere of Hypericum perforatum.</title>
        <authorList>
            <person name="Noviana Z."/>
        </authorList>
    </citation>
    <scope>NUCLEOTIDE SEQUENCE [LARGE SCALE GENOMIC DNA]</scope>
    <source>
        <strain evidence="3 4">R5913</strain>
    </source>
</reference>
<gene>
    <name evidence="3" type="ORF">FRZ44_30210</name>
</gene>